<evidence type="ECO:0000259" key="2">
    <source>
        <dbReference type="Pfam" id="PF21787"/>
    </source>
</evidence>
<evidence type="ECO:0000313" key="3">
    <source>
        <dbReference type="EMBL" id="RHZ76744.1"/>
    </source>
</evidence>
<gene>
    <name evidence="3" type="ORF">Glove_194g87</name>
</gene>
<dbReference type="InterPro" id="IPR048365">
    <property type="entry name" value="TNP-like_RNaseH_N"/>
</dbReference>
<dbReference type="AlphaFoldDB" id="A0A397IUE5"/>
<protein>
    <recommendedName>
        <fullName evidence="2">Transposable element P transposase-like RNase H domain-containing protein</fullName>
    </recommendedName>
</protein>
<sequence>MEDNNTLLPQKRQKKEESLQELIRIRPDLKGKKVYFFPTLDKYFEGILIYDAKEKRAQIYCMKKDQKFETFSQWINSLKNRGLFKGHKSAIATIFLEPNPTSLPIASILREPNYKLYWKKTNLVYISDILQIIQEKVLPGGEFAGTAIRKINDGLEFYFPIKEKQLSTKILRIFSKSGLHSYEIYIFNKIVQEIYLPFSTKLIQRTLNDIIEIIEYTFSVDICCKQSTNGFEDVTKIRGNQLVSNGKNHTPFAIMENIGLPNEIYRRIDCTLVVKENFICENCSKLKKVLEQIQRRSLSGVIPKKIIHTSKEILIEKVNLQQRIIKKQNELISNLKDRLYEKITKEENEVSNEITNIAYTISEKVENKNIDISSYHPIFQELIRIQTGKPKGTRYHLMFLRWAISVYCKSGHAAYDAIKIIMRLPSISTLKNYINECEQKSGWQDKIAYQMLINLTINNIWGYGQIGVFSHDSFKVQKGLLWSQRENRYVGYLDLDDETHDYQTFAKQCQYELESDSSLDFIPNEYNLATQVHQIVWHSLTHNFSFPIFYYGINNMTVHNLNTIIFDLAAKLECLGIKTIGSLCDGAGENRAHIKSWDWIASKLMCGDIVEVNLNKDKKTFLPAKILNSNLEKTQFTIILLENISECITIGRTKAPHESSRAEPHKARAEPSPKV</sequence>
<dbReference type="Pfam" id="PF21787">
    <property type="entry name" value="TNP-like_RNaseH_N"/>
    <property type="match status" value="1"/>
</dbReference>
<dbReference type="OrthoDB" id="2429640at2759"/>
<evidence type="ECO:0000256" key="1">
    <source>
        <dbReference type="SAM" id="MobiDB-lite"/>
    </source>
</evidence>
<feature type="region of interest" description="Disordered" evidence="1">
    <location>
        <begin position="655"/>
        <end position="675"/>
    </location>
</feature>
<name>A0A397IUE5_9GLOM</name>
<comment type="caution">
    <text evidence="3">The sequence shown here is derived from an EMBL/GenBank/DDBJ whole genome shotgun (WGS) entry which is preliminary data.</text>
</comment>
<feature type="domain" description="Transposable element P transposase-like RNase H" evidence="2">
    <location>
        <begin position="466"/>
        <end position="595"/>
    </location>
</feature>
<accession>A0A397IUE5</accession>
<evidence type="ECO:0000313" key="4">
    <source>
        <dbReference type="Proteomes" id="UP000266861"/>
    </source>
</evidence>
<keyword evidence="4" id="KW-1185">Reference proteome</keyword>
<reference evidence="3 4" key="1">
    <citation type="submission" date="2018-08" db="EMBL/GenBank/DDBJ databases">
        <title>Genome and evolution of the arbuscular mycorrhizal fungus Diversispora epigaea (formerly Glomus versiforme) and its bacterial endosymbionts.</title>
        <authorList>
            <person name="Sun X."/>
            <person name="Fei Z."/>
            <person name="Harrison M."/>
        </authorList>
    </citation>
    <scope>NUCLEOTIDE SEQUENCE [LARGE SCALE GENOMIC DNA]</scope>
    <source>
        <strain evidence="3 4">IT104</strain>
    </source>
</reference>
<organism evidence="3 4">
    <name type="scientific">Diversispora epigaea</name>
    <dbReference type="NCBI Taxonomy" id="1348612"/>
    <lineage>
        <taxon>Eukaryota</taxon>
        <taxon>Fungi</taxon>
        <taxon>Fungi incertae sedis</taxon>
        <taxon>Mucoromycota</taxon>
        <taxon>Glomeromycotina</taxon>
        <taxon>Glomeromycetes</taxon>
        <taxon>Diversisporales</taxon>
        <taxon>Diversisporaceae</taxon>
        <taxon>Diversispora</taxon>
    </lineage>
</organism>
<dbReference type="Proteomes" id="UP000266861">
    <property type="component" value="Unassembled WGS sequence"/>
</dbReference>
<dbReference type="EMBL" id="PQFF01000182">
    <property type="protein sequence ID" value="RHZ76744.1"/>
    <property type="molecule type" value="Genomic_DNA"/>
</dbReference>
<proteinExistence type="predicted"/>